<evidence type="ECO:0000256" key="1">
    <source>
        <dbReference type="SAM" id="MobiDB-lite"/>
    </source>
</evidence>
<protein>
    <recommendedName>
        <fullName evidence="4">C2H2-type domain-containing protein</fullName>
    </recommendedName>
</protein>
<proteinExistence type="predicted"/>
<evidence type="ECO:0000313" key="3">
    <source>
        <dbReference type="Proteomes" id="UP000030689"/>
    </source>
</evidence>
<gene>
    <name evidence="2" type="ORF">EUTSA_v10001167mg</name>
</gene>
<evidence type="ECO:0008006" key="4">
    <source>
        <dbReference type="Google" id="ProtNLM"/>
    </source>
</evidence>
<dbReference type="Gramene" id="ESQ39671">
    <property type="protein sequence ID" value="ESQ39671"/>
    <property type="gene ID" value="EUTSA_v10001167mg"/>
</dbReference>
<reference evidence="2 3" key="1">
    <citation type="journal article" date="2013" name="Front. Plant Sci.">
        <title>The Reference Genome of the Halophytic Plant Eutrema salsugineum.</title>
        <authorList>
            <person name="Yang R."/>
            <person name="Jarvis D.E."/>
            <person name="Chen H."/>
            <person name="Beilstein M.A."/>
            <person name="Grimwood J."/>
            <person name="Jenkins J."/>
            <person name="Shu S."/>
            <person name="Prochnik S."/>
            <person name="Xin M."/>
            <person name="Ma C."/>
            <person name="Schmutz J."/>
            <person name="Wing R.A."/>
            <person name="Mitchell-Olds T."/>
            <person name="Schumaker K.S."/>
            <person name="Wang X."/>
        </authorList>
    </citation>
    <scope>NUCLEOTIDE SEQUENCE [LARGE SCALE GENOMIC DNA]</scope>
</reference>
<organism evidence="2 3">
    <name type="scientific">Eutrema salsugineum</name>
    <name type="common">Saltwater cress</name>
    <name type="synonym">Sisymbrium salsugineum</name>
    <dbReference type="NCBI Taxonomy" id="72664"/>
    <lineage>
        <taxon>Eukaryota</taxon>
        <taxon>Viridiplantae</taxon>
        <taxon>Streptophyta</taxon>
        <taxon>Embryophyta</taxon>
        <taxon>Tracheophyta</taxon>
        <taxon>Spermatophyta</taxon>
        <taxon>Magnoliopsida</taxon>
        <taxon>eudicotyledons</taxon>
        <taxon>Gunneridae</taxon>
        <taxon>Pentapetalae</taxon>
        <taxon>rosids</taxon>
        <taxon>malvids</taxon>
        <taxon>Brassicales</taxon>
        <taxon>Brassicaceae</taxon>
        <taxon>Eutremeae</taxon>
        <taxon>Eutrema</taxon>
    </lineage>
</organism>
<accession>V4N357</accession>
<name>V4N357_EUTSA</name>
<evidence type="ECO:0000313" key="2">
    <source>
        <dbReference type="EMBL" id="ESQ39671.1"/>
    </source>
</evidence>
<dbReference type="OMA" id="GWIYSLP"/>
<dbReference type="AlphaFoldDB" id="V4N357"/>
<dbReference type="EMBL" id="KI517465">
    <property type="protein sequence ID" value="ESQ39671.1"/>
    <property type="molecule type" value="Genomic_DNA"/>
</dbReference>
<keyword evidence="3" id="KW-1185">Reference proteome</keyword>
<sequence length="201" mass="23265">MVPAVGTPCMPQISGFVHSQFSPVLITQTQTRFSKKTFTKRYHATGVPTNNMVTIQNSNERFKRVMTSQPTISNPRFSHSHITHVCDKEYLPIYPEPIDFIVLQQVPTCLQNLDLRDLSPKHRRHEQYVHEDGRPVKKFRKSTEFPDYVDYKEDEKKEDDENAGRARGLPNEKYGSYTCPMCKKLFGTFTNIGRTYGVSSW</sequence>
<dbReference type="KEGG" id="eus:EUTSA_v10001167mg"/>
<dbReference type="Proteomes" id="UP000030689">
    <property type="component" value="Unassembled WGS sequence"/>
</dbReference>
<feature type="region of interest" description="Disordered" evidence="1">
    <location>
        <begin position="150"/>
        <end position="169"/>
    </location>
</feature>
<dbReference type="STRING" id="72664.V4N357"/>